<reference evidence="4 5" key="1">
    <citation type="journal article" date="2013" name="Antonie Van Leeuwenhoek">
        <title>Actinoplanes hulinensis sp. nov., a novel actinomycete isolated from soybean root (Glycine max (L.) Merr).</title>
        <authorList>
            <person name="Shen Y."/>
            <person name="Liu C."/>
            <person name="Wang X."/>
            <person name="Zhao J."/>
            <person name="Jia F."/>
            <person name="Zhang Y."/>
            <person name="Wang L."/>
            <person name="Yang D."/>
            <person name="Xiang W."/>
        </authorList>
    </citation>
    <scope>NUCLEOTIDE SEQUENCE [LARGE SCALE GENOMIC DNA]</scope>
    <source>
        <strain evidence="4 5">NEAU-M9</strain>
    </source>
</reference>
<evidence type="ECO:0000313" key="5">
    <source>
        <dbReference type="Proteomes" id="UP001519863"/>
    </source>
</evidence>
<dbReference type="Gene3D" id="3.40.630.30">
    <property type="match status" value="1"/>
</dbReference>
<accession>A0ABS7B6Y4</accession>
<dbReference type="PANTHER" id="PTHR43877:SF2">
    <property type="entry name" value="AMINOALKYLPHOSPHONATE N-ACETYLTRANSFERASE-RELATED"/>
    <property type="match status" value="1"/>
</dbReference>
<protein>
    <submittedName>
        <fullName evidence="4">GNAT family N-acetyltransferase</fullName>
    </submittedName>
</protein>
<dbReference type="Proteomes" id="UP001519863">
    <property type="component" value="Unassembled WGS sequence"/>
</dbReference>
<evidence type="ECO:0000313" key="4">
    <source>
        <dbReference type="EMBL" id="MBW6436715.1"/>
    </source>
</evidence>
<organism evidence="4 5">
    <name type="scientific">Actinoplanes hulinensis</name>
    <dbReference type="NCBI Taxonomy" id="1144547"/>
    <lineage>
        <taxon>Bacteria</taxon>
        <taxon>Bacillati</taxon>
        <taxon>Actinomycetota</taxon>
        <taxon>Actinomycetes</taxon>
        <taxon>Micromonosporales</taxon>
        <taxon>Micromonosporaceae</taxon>
        <taxon>Actinoplanes</taxon>
    </lineage>
</organism>
<dbReference type="EMBL" id="JAHXZI010000012">
    <property type="protein sequence ID" value="MBW6436715.1"/>
    <property type="molecule type" value="Genomic_DNA"/>
</dbReference>
<feature type="domain" description="N-acetyltransferase" evidence="3">
    <location>
        <begin position="3"/>
        <end position="173"/>
    </location>
</feature>
<dbReference type="SUPFAM" id="SSF55729">
    <property type="entry name" value="Acyl-CoA N-acyltransferases (Nat)"/>
    <property type="match status" value="1"/>
</dbReference>
<evidence type="ECO:0000256" key="2">
    <source>
        <dbReference type="ARBA" id="ARBA00023315"/>
    </source>
</evidence>
<sequence>MMVVIKRATADDVETVLSLHAEASAWLAAKGTDQWQPDAVGRKTRDKVKNSIAKNVASGTCWLACEGSTVVGTISVDSFADPEFWKDEDNPGDAVYVHRMIVRRDHAGRGIGKVLLRLAEEVARNSGRHWVRLDAWSTNEGLHGYYRSIGFQNVRTLRFNHRGSGALFQKPVEERVEPPEFMWRTGEPVSRSL</sequence>
<name>A0ABS7B6Y4_9ACTN</name>
<evidence type="ECO:0000259" key="3">
    <source>
        <dbReference type="PROSITE" id="PS51186"/>
    </source>
</evidence>
<dbReference type="Pfam" id="PF00583">
    <property type="entry name" value="Acetyltransf_1"/>
    <property type="match status" value="1"/>
</dbReference>
<evidence type="ECO:0000256" key="1">
    <source>
        <dbReference type="ARBA" id="ARBA00022679"/>
    </source>
</evidence>
<dbReference type="PANTHER" id="PTHR43877">
    <property type="entry name" value="AMINOALKYLPHOSPHONATE N-ACETYLTRANSFERASE-RELATED-RELATED"/>
    <property type="match status" value="1"/>
</dbReference>
<dbReference type="InterPro" id="IPR050832">
    <property type="entry name" value="Bact_Acetyltransf"/>
</dbReference>
<comment type="caution">
    <text evidence="4">The sequence shown here is derived from an EMBL/GenBank/DDBJ whole genome shotgun (WGS) entry which is preliminary data.</text>
</comment>
<dbReference type="RefSeq" id="WP_220146078.1">
    <property type="nucleotide sequence ID" value="NZ_JAHXZI010000012.1"/>
</dbReference>
<dbReference type="InterPro" id="IPR016181">
    <property type="entry name" value="Acyl_CoA_acyltransferase"/>
</dbReference>
<proteinExistence type="predicted"/>
<keyword evidence="5" id="KW-1185">Reference proteome</keyword>
<gene>
    <name evidence="4" type="ORF">KZ829_23515</name>
</gene>
<dbReference type="InterPro" id="IPR000182">
    <property type="entry name" value="GNAT_dom"/>
</dbReference>
<keyword evidence="1" id="KW-0808">Transferase</keyword>
<keyword evidence="2" id="KW-0012">Acyltransferase</keyword>
<dbReference type="CDD" id="cd04301">
    <property type="entry name" value="NAT_SF"/>
    <property type="match status" value="1"/>
</dbReference>
<dbReference type="PROSITE" id="PS51186">
    <property type="entry name" value="GNAT"/>
    <property type="match status" value="1"/>
</dbReference>